<keyword evidence="3" id="KW-1185">Reference proteome</keyword>
<reference evidence="2 3" key="1">
    <citation type="submission" date="2016-10" db="EMBL/GenBank/DDBJ databases">
        <authorList>
            <person name="de Groot N.N."/>
        </authorList>
    </citation>
    <scope>NUCLEOTIDE SEQUENCE [LARGE SCALE GENOMIC DNA]</scope>
    <source>
        <strain evidence="2 3">DSM 28286</strain>
    </source>
</reference>
<sequence>MEKVIADIEIEDQKIEHYSTVTINQKFNEHHTFSIRIKYDVLEKTGSFNLSNAQKLIGKSAVIKLLYANTHEIAYEFHGLVCGIDIEQADNFSSDLVIKGFSPTILLENGQNFNSFYNKKLQQIVDALTGSLSQVNCSVNNSPQYKTPIAYVSQYRESAFHFLNRLSSQFGEWFYYDGQKLYFGKPSGSPNIEVIYGIDVRSMQMKLQILPLTFSGYSYLSKDDKLITADAPSTIDGLDQYASFVLNESNKIFSEPVSFPVKQRIESKSDLDGFLTQKKKAMAANLEVLTATSDNPAVCIGAIADLKVSVLSGADFKKEDGGKFLITAIEHHVSGNGKYYNSFEGIPSGIDVIPVDNVIVPLAEPQVATVKDNKDPDNMGRVRVQMLWQQAGNEMTDWLRVMTPDAGGGKGGAKNRGLVVVPEPGDQVLVCFRYNDPDRPFVLGSMFHGKTGGGGGQGNKVKSLTALSGSVVSLDGDAINIIDAAGNKVTLDGGGKININCTANITLECGSSKITMDSGGKIEISGTEITVSGSTKAEMKSTASFKAEGTAATVKGATAEVSGDTKVDVKSGAAVEVGSPATTVKGDANLKLQSATVDVEGSAMTNVKGGVVNLN</sequence>
<dbReference type="Gene3D" id="2.40.50.230">
    <property type="entry name" value="Gp5 N-terminal domain"/>
    <property type="match status" value="1"/>
</dbReference>
<evidence type="ECO:0000313" key="3">
    <source>
        <dbReference type="Proteomes" id="UP000199031"/>
    </source>
</evidence>
<dbReference type="Pfam" id="PF05954">
    <property type="entry name" value="Phage_GPD"/>
    <property type="match status" value="1"/>
</dbReference>
<dbReference type="SUPFAM" id="SSF69279">
    <property type="entry name" value="Phage tail proteins"/>
    <property type="match status" value="1"/>
</dbReference>
<dbReference type="OrthoDB" id="727155at2"/>
<protein>
    <submittedName>
        <fullName evidence="2">Uncharacterized conserved protein, implicated in type VI secretion and phage assembly</fullName>
    </submittedName>
</protein>
<dbReference type="Gene3D" id="2.30.110.50">
    <property type="match status" value="1"/>
</dbReference>
<dbReference type="EMBL" id="FOXQ01000001">
    <property type="protein sequence ID" value="SFP61160.1"/>
    <property type="molecule type" value="Genomic_DNA"/>
</dbReference>
<dbReference type="AlphaFoldDB" id="A0A1I5RS07"/>
<organism evidence="2 3">
    <name type="scientific">Parafilimonas terrae</name>
    <dbReference type="NCBI Taxonomy" id="1465490"/>
    <lineage>
        <taxon>Bacteria</taxon>
        <taxon>Pseudomonadati</taxon>
        <taxon>Bacteroidota</taxon>
        <taxon>Chitinophagia</taxon>
        <taxon>Chitinophagales</taxon>
        <taxon>Chitinophagaceae</taxon>
        <taxon>Parafilimonas</taxon>
    </lineage>
</organism>
<feature type="domain" description="Gp5/Type VI secretion system Vgr protein OB-fold" evidence="1">
    <location>
        <begin position="367"/>
        <end position="447"/>
    </location>
</feature>
<dbReference type="Gene3D" id="3.55.50.10">
    <property type="entry name" value="Baseplate protein-like domains"/>
    <property type="match status" value="1"/>
</dbReference>
<evidence type="ECO:0000313" key="2">
    <source>
        <dbReference type="EMBL" id="SFP61160.1"/>
    </source>
</evidence>
<dbReference type="SUPFAM" id="SSF69255">
    <property type="entry name" value="gp5 N-terminal domain-like"/>
    <property type="match status" value="1"/>
</dbReference>
<evidence type="ECO:0000259" key="1">
    <source>
        <dbReference type="Pfam" id="PF04717"/>
    </source>
</evidence>
<proteinExistence type="predicted"/>
<dbReference type="RefSeq" id="WP_090653936.1">
    <property type="nucleotide sequence ID" value="NZ_FOXQ01000001.1"/>
</dbReference>
<dbReference type="Proteomes" id="UP000199031">
    <property type="component" value="Unassembled WGS sequence"/>
</dbReference>
<dbReference type="InterPro" id="IPR006531">
    <property type="entry name" value="Gp5/Vgr_OB"/>
</dbReference>
<name>A0A1I5RS07_9BACT</name>
<dbReference type="STRING" id="1465490.SAMN05444277_101383"/>
<dbReference type="InterPro" id="IPR037026">
    <property type="entry name" value="Vgr_OB-fold_dom_sf"/>
</dbReference>
<dbReference type="Pfam" id="PF04717">
    <property type="entry name" value="Phage_base_V"/>
    <property type="match status" value="1"/>
</dbReference>
<accession>A0A1I5RS07</accession>
<gene>
    <name evidence="2" type="ORF">SAMN05444277_101383</name>
</gene>